<accession>A0A8S4FLG3</accession>
<reference evidence="2" key="1">
    <citation type="submission" date="2020-11" db="EMBL/GenBank/DDBJ databases">
        <authorList>
            <person name="Whiteford S."/>
        </authorList>
    </citation>
    <scope>NUCLEOTIDE SEQUENCE</scope>
</reference>
<dbReference type="Proteomes" id="UP000653454">
    <property type="component" value="Unassembled WGS sequence"/>
</dbReference>
<keyword evidence="1" id="KW-0175">Coiled coil</keyword>
<dbReference type="AlphaFoldDB" id="A0A8S4FLG3"/>
<sequence length="81" mass="9073">MAGGAEETLAALLREAEALKARLEEERQKLNDVTRTFCPARTAAQCPALHRGPSGQPQLLFLRLKPVFPAQWRHLALARHF</sequence>
<protein>
    <submittedName>
        <fullName evidence="2">(diamondback moth) hypothetical protein</fullName>
    </submittedName>
</protein>
<evidence type="ECO:0000313" key="2">
    <source>
        <dbReference type="EMBL" id="CAG9127675.1"/>
    </source>
</evidence>
<dbReference type="EMBL" id="CAJHNJ030000034">
    <property type="protein sequence ID" value="CAG9127675.1"/>
    <property type="molecule type" value="Genomic_DNA"/>
</dbReference>
<organism evidence="2 3">
    <name type="scientific">Plutella xylostella</name>
    <name type="common">Diamondback moth</name>
    <name type="synonym">Plutella maculipennis</name>
    <dbReference type="NCBI Taxonomy" id="51655"/>
    <lineage>
        <taxon>Eukaryota</taxon>
        <taxon>Metazoa</taxon>
        <taxon>Ecdysozoa</taxon>
        <taxon>Arthropoda</taxon>
        <taxon>Hexapoda</taxon>
        <taxon>Insecta</taxon>
        <taxon>Pterygota</taxon>
        <taxon>Neoptera</taxon>
        <taxon>Endopterygota</taxon>
        <taxon>Lepidoptera</taxon>
        <taxon>Glossata</taxon>
        <taxon>Ditrysia</taxon>
        <taxon>Yponomeutoidea</taxon>
        <taxon>Plutellidae</taxon>
        <taxon>Plutella</taxon>
    </lineage>
</organism>
<proteinExistence type="predicted"/>
<name>A0A8S4FLG3_PLUXY</name>
<comment type="caution">
    <text evidence="2">The sequence shown here is derived from an EMBL/GenBank/DDBJ whole genome shotgun (WGS) entry which is preliminary data.</text>
</comment>
<evidence type="ECO:0000313" key="3">
    <source>
        <dbReference type="Proteomes" id="UP000653454"/>
    </source>
</evidence>
<keyword evidence="3" id="KW-1185">Reference proteome</keyword>
<evidence type="ECO:0000256" key="1">
    <source>
        <dbReference type="SAM" id="Coils"/>
    </source>
</evidence>
<feature type="coiled-coil region" evidence="1">
    <location>
        <begin position="2"/>
        <end position="36"/>
    </location>
</feature>
<gene>
    <name evidence="2" type="ORF">PLXY2_LOCUS8974</name>
</gene>